<gene>
    <name evidence="2" type="ORF">A3F03_02040</name>
</gene>
<keyword evidence="1" id="KW-0812">Transmembrane</keyword>
<feature type="transmembrane region" description="Helical" evidence="1">
    <location>
        <begin position="6"/>
        <end position="26"/>
    </location>
</feature>
<reference evidence="2 3" key="1">
    <citation type="journal article" date="2016" name="Nat. Commun.">
        <title>Thousands of microbial genomes shed light on interconnected biogeochemical processes in an aquifer system.</title>
        <authorList>
            <person name="Anantharaman K."/>
            <person name="Brown C.T."/>
            <person name="Hug L.A."/>
            <person name="Sharon I."/>
            <person name="Castelle C.J."/>
            <person name="Probst A.J."/>
            <person name="Thomas B.C."/>
            <person name="Singh A."/>
            <person name="Wilkins M.J."/>
            <person name="Karaoz U."/>
            <person name="Brodie E.L."/>
            <person name="Williams K.H."/>
            <person name="Hubbard S.S."/>
            <person name="Banfield J.F."/>
        </authorList>
    </citation>
    <scope>NUCLEOTIDE SEQUENCE [LARGE SCALE GENOMIC DNA]</scope>
</reference>
<evidence type="ECO:0000313" key="2">
    <source>
        <dbReference type="EMBL" id="OGK38328.1"/>
    </source>
</evidence>
<keyword evidence="1" id="KW-0472">Membrane</keyword>
<dbReference type="Proteomes" id="UP000176803">
    <property type="component" value="Unassembled WGS sequence"/>
</dbReference>
<name>A0A1F7I4Q2_9BACT</name>
<keyword evidence="1" id="KW-1133">Transmembrane helix</keyword>
<proteinExistence type="predicted"/>
<protein>
    <submittedName>
        <fullName evidence="2">Uncharacterized protein</fullName>
    </submittedName>
</protein>
<comment type="caution">
    <text evidence="2">The sequence shown here is derived from an EMBL/GenBank/DDBJ whole genome shotgun (WGS) entry which is preliminary data.</text>
</comment>
<accession>A0A1F7I4Q2</accession>
<dbReference type="AlphaFoldDB" id="A0A1F7I4Q2"/>
<sequence>MNKKELLAISIVIFLTIVAWIISDIYHTRSKTAMDEQIETALPQKKIDIKIFQVLEDKTP</sequence>
<dbReference type="EMBL" id="MGAC01000017">
    <property type="protein sequence ID" value="OGK38328.1"/>
    <property type="molecule type" value="Genomic_DNA"/>
</dbReference>
<evidence type="ECO:0000256" key="1">
    <source>
        <dbReference type="SAM" id="Phobius"/>
    </source>
</evidence>
<organism evidence="2 3">
    <name type="scientific">Candidatus Roizmanbacteria bacterium RIFCSPHIGHO2_12_FULL_41_11</name>
    <dbReference type="NCBI Taxonomy" id="1802052"/>
    <lineage>
        <taxon>Bacteria</taxon>
        <taxon>Candidatus Roizmaniibacteriota</taxon>
    </lineage>
</organism>
<evidence type="ECO:0000313" key="3">
    <source>
        <dbReference type="Proteomes" id="UP000176803"/>
    </source>
</evidence>